<dbReference type="InterPro" id="IPR023214">
    <property type="entry name" value="HAD_sf"/>
</dbReference>
<evidence type="ECO:0008006" key="3">
    <source>
        <dbReference type="Google" id="ProtNLM"/>
    </source>
</evidence>
<keyword evidence="2" id="KW-1185">Reference proteome</keyword>
<evidence type="ECO:0000313" key="2">
    <source>
        <dbReference type="Proteomes" id="UP001190700"/>
    </source>
</evidence>
<reference evidence="1 2" key="1">
    <citation type="journal article" date="2015" name="Genome Biol. Evol.">
        <title>Comparative Genomics of a Bacterivorous Green Alga Reveals Evolutionary Causalities and Consequences of Phago-Mixotrophic Mode of Nutrition.</title>
        <authorList>
            <person name="Burns J.A."/>
            <person name="Paasch A."/>
            <person name="Narechania A."/>
            <person name="Kim E."/>
        </authorList>
    </citation>
    <scope>NUCLEOTIDE SEQUENCE [LARGE SCALE GENOMIC DNA]</scope>
    <source>
        <strain evidence="1 2">PLY_AMNH</strain>
    </source>
</reference>
<sequence>MATTTNATRNLIFCDIDGTIAHYPDILTTLGKIIPSPESTTGIAFEDKESGQRYDILAFPPSSTGLQGYISVHTLELIRDLRRQGHVFVIISGARYSTIMERLPYLPQADAYVVENGGRIFLTDSRALTALPASEDMKWRETHNEVAGSVHEVSKPIAERQGPLWDVYRSLKDGQWPVDARSYTTEFRVKATPSLGKTEEMLCEALGKLPSTMTSSYNLGSADVYPATSGKDLAAAYLMKHFDVATDRSFCMCDDDNDMAMAKLMAHAYLPGVTAASVQQCVDADPAKFTVSPQGGFVGTHQALEAILKRSR</sequence>
<protein>
    <recommendedName>
        <fullName evidence="3">Sucrose phosphatase-like domain-containing protein</fullName>
    </recommendedName>
</protein>
<dbReference type="Gene3D" id="3.30.1240.10">
    <property type="match status" value="1"/>
</dbReference>
<evidence type="ECO:0000313" key="1">
    <source>
        <dbReference type="EMBL" id="KAK3248151.1"/>
    </source>
</evidence>
<comment type="caution">
    <text evidence="1">The sequence shown here is derived from an EMBL/GenBank/DDBJ whole genome shotgun (WGS) entry which is preliminary data.</text>
</comment>
<dbReference type="EMBL" id="LGRX02028368">
    <property type="protein sequence ID" value="KAK3248151.1"/>
    <property type="molecule type" value="Genomic_DNA"/>
</dbReference>
<dbReference type="Gene3D" id="3.40.50.1000">
    <property type="entry name" value="HAD superfamily/HAD-like"/>
    <property type="match status" value="1"/>
</dbReference>
<proteinExistence type="predicted"/>
<dbReference type="SUPFAM" id="SSF56784">
    <property type="entry name" value="HAD-like"/>
    <property type="match status" value="1"/>
</dbReference>
<gene>
    <name evidence="1" type="ORF">CYMTET_42374</name>
</gene>
<organism evidence="1 2">
    <name type="scientific">Cymbomonas tetramitiformis</name>
    <dbReference type="NCBI Taxonomy" id="36881"/>
    <lineage>
        <taxon>Eukaryota</taxon>
        <taxon>Viridiplantae</taxon>
        <taxon>Chlorophyta</taxon>
        <taxon>Pyramimonadophyceae</taxon>
        <taxon>Pyramimonadales</taxon>
        <taxon>Pyramimonadaceae</taxon>
        <taxon>Cymbomonas</taxon>
    </lineage>
</organism>
<dbReference type="InterPro" id="IPR036412">
    <property type="entry name" value="HAD-like_sf"/>
</dbReference>
<dbReference type="AlphaFoldDB" id="A0AAE0F123"/>
<dbReference type="Proteomes" id="UP001190700">
    <property type="component" value="Unassembled WGS sequence"/>
</dbReference>
<dbReference type="Pfam" id="PF08282">
    <property type="entry name" value="Hydrolase_3"/>
    <property type="match status" value="1"/>
</dbReference>
<accession>A0AAE0F123</accession>
<name>A0AAE0F123_9CHLO</name>